<proteinExistence type="predicted"/>
<dbReference type="AlphaFoldDB" id="A0A0A8XQ78"/>
<organism evidence="1">
    <name type="scientific">Arundo donax</name>
    <name type="common">Giant reed</name>
    <name type="synonym">Donax arundinaceus</name>
    <dbReference type="NCBI Taxonomy" id="35708"/>
    <lineage>
        <taxon>Eukaryota</taxon>
        <taxon>Viridiplantae</taxon>
        <taxon>Streptophyta</taxon>
        <taxon>Embryophyta</taxon>
        <taxon>Tracheophyta</taxon>
        <taxon>Spermatophyta</taxon>
        <taxon>Magnoliopsida</taxon>
        <taxon>Liliopsida</taxon>
        <taxon>Poales</taxon>
        <taxon>Poaceae</taxon>
        <taxon>PACMAD clade</taxon>
        <taxon>Arundinoideae</taxon>
        <taxon>Arundineae</taxon>
        <taxon>Arundo</taxon>
    </lineage>
</organism>
<name>A0A0A8XQ78_ARUDO</name>
<dbReference type="EMBL" id="GBRH01283062">
    <property type="protein sequence ID" value="JAD14833.1"/>
    <property type="molecule type" value="Transcribed_RNA"/>
</dbReference>
<evidence type="ECO:0000313" key="1">
    <source>
        <dbReference type="EMBL" id="JAD14833.1"/>
    </source>
</evidence>
<reference evidence="1" key="1">
    <citation type="submission" date="2014-09" db="EMBL/GenBank/DDBJ databases">
        <authorList>
            <person name="Magalhaes I.L.F."/>
            <person name="Oliveira U."/>
            <person name="Santos F.R."/>
            <person name="Vidigal T.H.D.A."/>
            <person name="Brescovit A.D."/>
            <person name="Santos A.J."/>
        </authorList>
    </citation>
    <scope>NUCLEOTIDE SEQUENCE</scope>
    <source>
        <tissue evidence="1">Shoot tissue taken approximately 20 cm above the soil surface</tissue>
    </source>
</reference>
<accession>A0A0A8XQ78</accession>
<protein>
    <submittedName>
        <fullName evidence="1">Uncharacterized protein</fullName>
    </submittedName>
</protein>
<sequence>MPTVLITIAQLSPPITIAQLSPPMLSGDALLCCWLFYYSDLRNVVNYPQIWFRILCC</sequence>
<reference evidence="1" key="2">
    <citation type="journal article" date="2015" name="Data Brief">
        <title>Shoot transcriptome of the giant reed, Arundo donax.</title>
        <authorList>
            <person name="Barrero R.A."/>
            <person name="Guerrero F.D."/>
            <person name="Moolhuijzen P."/>
            <person name="Goolsby J.A."/>
            <person name="Tidwell J."/>
            <person name="Bellgard S.E."/>
            <person name="Bellgard M.I."/>
        </authorList>
    </citation>
    <scope>NUCLEOTIDE SEQUENCE</scope>
    <source>
        <tissue evidence="1">Shoot tissue taken approximately 20 cm above the soil surface</tissue>
    </source>
</reference>